<dbReference type="GO" id="GO:0006623">
    <property type="term" value="P:protein targeting to vacuole"/>
    <property type="evidence" value="ECO:0007669"/>
    <property type="project" value="TreeGrafter"/>
</dbReference>
<dbReference type="InterPro" id="IPR056747">
    <property type="entry name" value="VPS13-like_M"/>
</dbReference>
<dbReference type="InterPro" id="IPR009543">
    <property type="entry name" value="VPS13_VAB"/>
</dbReference>
<dbReference type="STRING" id="1314674.A0A0D7BM22"/>
<feature type="domain" description="VPS13-like middle region" evidence="6">
    <location>
        <begin position="1057"/>
        <end position="1800"/>
    </location>
</feature>
<evidence type="ECO:0000259" key="6">
    <source>
        <dbReference type="Pfam" id="PF25033"/>
    </source>
</evidence>
<dbReference type="GO" id="GO:0006869">
    <property type="term" value="P:lipid transport"/>
    <property type="evidence" value="ECO:0007669"/>
    <property type="project" value="UniProtKB-KW"/>
</dbReference>
<protein>
    <submittedName>
        <fullName evidence="9">Vacuolar protein sorting-associated protein 13</fullName>
    </submittedName>
</protein>
<name>A0A0D7BM22_9AGAR</name>
<feature type="domain" description="Intermembrane lipid transfer protein VPS13-like C-terminal" evidence="8">
    <location>
        <begin position="2953"/>
        <end position="3060"/>
    </location>
</feature>
<evidence type="ECO:0000259" key="8">
    <source>
        <dbReference type="Pfam" id="PF25037"/>
    </source>
</evidence>
<evidence type="ECO:0000259" key="5">
    <source>
        <dbReference type="Pfam" id="PF12624"/>
    </source>
</evidence>
<dbReference type="GO" id="GO:0045324">
    <property type="term" value="P:late endosome to vacuole transport"/>
    <property type="evidence" value="ECO:0007669"/>
    <property type="project" value="TreeGrafter"/>
</dbReference>
<dbReference type="PANTHER" id="PTHR16166">
    <property type="entry name" value="VACUOLAR PROTEIN SORTING-ASSOCIATED PROTEIN VPS13"/>
    <property type="match status" value="1"/>
</dbReference>
<keyword evidence="3" id="KW-0445">Lipid transport</keyword>
<evidence type="ECO:0000256" key="2">
    <source>
        <dbReference type="ARBA" id="ARBA00022448"/>
    </source>
</evidence>
<feature type="domain" description="Chorein N-terminal" evidence="5">
    <location>
        <begin position="14"/>
        <end position="842"/>
    </location>
</feature>
<dbReference type="Pfam" id="PF25036">
    <property type="entry name" value="VPS13_VAB"/>
    <property type="match status" value="1"/>
</dbReference>
<dbReference type="InterPro" id="IPR026854">
    <property type="entry name" value="VPS13_N"/>
</dbReference>
<feature type="region of interest" description="Disordered" evidence="4">
    <location>
        <begin position="1642"/>
        <end position="1679"/>
    </location>
</feature>
<dbReference type="OrthoDB" id="428159at2759"/>
<dbReference type="PANTHER" id="PTHR16166:SF93">
    <property type="entry name" value="INTERMEMBRANE LIPID TRANSFER PROTEIN VPS13"/>
    <property type="match status" value="1"/>
</dbReference>
<dbReference type="Pfam" id="PF12624">
    <property type="entry name" value="VPS13_N"/>
    <property type="match status" value="1"/>
</dbReference>
<evidence type="ECO:0000313" key="9">
    <source>
        <dbReference type="EMBL" id="KIY71623.1"/>
    </source>
</evidence>
<evidence type="ECO:0000259" key="7">
    <source>
        <dbReference type="Pfam" id="PF25036"/>
    </source>
</evidence>
<dbReference type="Pfam" id="PF25037">
    <property type="entry name" value="VPS13_C"/>
    <property type="match status" value="1"/>
</dbReference>
<evidence type="ECO:0000313" key="10">
    <source>
        <dbReference type="Proteomes" id="UP000054007"/>
    </source>
</evidence>
<dbReference type="GO" id="GO:0045053">
    <property type="term" value="P:protein retention in Golgi apparatus"/>
    <property type="evidence" value="ECO:0007669"/>
    <property type="project" value="TreeGrafter"/>
</dbReference>
<dbReference type="EMBL" id="KN880452">
    <property type="protein sequence ID" value="KIY71623.1"/>
    <property type="molecule type" value="Genomic_DNA"/>
</dbReference>
<feature type="region of interest" description="Disordered" evidence="4">
    <location>
        <begin position="1325"/>
        <end position="1350"/>
    </location>
</feature>
<reference evidence="9 10" key="1">
    <citation type="journal article" date="2015" name="Fungal Genet. Biol.">
        <title>Evolution of novel wood decay mechanisms in Agaricales revealed by the genome sequences of Fistulina hepatica and Cylindrobasidium torrendii.</title>
        <authorList>
            <person name="Floudas D."/>
            <person name="Held B.W."/>
            <person name="Riley R."/>
            <person name="Nagy L.G."/>
            <person name="Koehler G."/>
            <person name="Ransdell A.S."/>
            <person name="Younus H."/>
            <person name="Chow J."/>
            <person name="Chiniquy J."/>
            <person name="Lipzen A."/>
            <person name="Tritt A."/>
            <person name="Sun H."/>
            <person name="Haridas S."/>
            <person name="LaButti K."/>
            <person name="Ohm R.A."/>
            <person name="Kues U."/>
            <person name="Blanchette R.A."/>
            <person name="Grigoriev I.V."/>
            <person name="Minto R.E."/>
            <person name="Hibbett D.S."/>
        </authorList>
    </citation>
    <scope>NUCLEOTIDE SEQUENCE [LARGE SCALE GENOMIC DNA]</scope>
    <source>
        <strain evidence="9 10">FP15055 ss-10</strain>
    </source>
</reference>
<evidence type="ECO:0000256" key="3">
    <source>
        <dbReference type="ARBA" id="ARBA00023055"/>
    </source>
</evidence>
<dbReference type="Pfam" id="PF25033">
    <property type="entry name" value="VPS13_M"/>
    <property type="match status" value="1"/>
</dbReference>
<accession>A0A0D7BM22</accession>
<gene>
    <name evidence="9" type="ORF">CYLTODRAFT_487059</name>
</gene>
<keyword evidence="10" id="KW-1185">Reference proteome</keyword>
<dbReference type="InterPro" id="IPR056748">
    <property type="entry name" value="VPS13-like_C"/>
</dbReference>
<keyword evidence="2" id="KW-0813">Transport</keyword>
<dbReference type="Proteomes" id="UP000054007">
    <property type="component" value="Unassembled WGS sequence"/>
</dbReference>
<comment type="similarity">
    <text evidence="1">Belongs to the VPS13 family.</text>
</comment>
<dbReference type="GO" id="GO:0007005">
    <property type="term" value="P:mitochondrion organization"/>
    <property type="evidence" value="ECO:0007669"/>
    <property type="project" value="TreeGrafter"/>
</dbReference>
<evidence type="ECO:0000256" key="4">
    <source>
        <dbReference type="SAM" id="MobiDB-lite"/>
    </source>
</evidence>
<evidence type="ECO:0000256" key="1">
    <source>
        <dbReference type="ARBA" id="ARBA00006545"/>
    </source>
</evidence>
<proteinExistence type="inferred from homology"/>
<sequence length="3085" mass="344630">MWWLDPGKEVLNIVFKRILSNYVENLDLNNVNYGVQTGQITLRNLTLKRGALDNFRLPVDVLEGHLGKFTLSLHWLNLGNQPVEILIEDVFLLVVPSTESAFDPEDEEKRAQALKRERLQNAELLHMQGQAETNTDNSAQTQGLWESLTAKIINNIQVTIKNIHVRYEDKLSVPGHPFAVGITLASLSAVSVDDQWKPAFIDSSAGAIHKLAELQSLAVYFDTDSPSQAGLPKNEFLQRFMEMIASNSRHADHQFILKPVSGQGRIIMNRLAVDKDKPRFDVQLLFDEIGVLLDNDQYRDTISLLDMYHVYIRQHQYRKYMPESKAIKENPAKARLQFATSAILNTIKEKNRKWTWAYFAERRDDRNRYVELFQKQQLSTLTLVAEIEDLERLEEKLSYEDIRFYRSIGRSRLRKDEALRKRLEQDKAKQQPQAQSWSSWIWGSSQEDKSRENDPAFGGPMSEEQRQQLYDVLDFDEKSGLAESLQGSRDAMVARVHAKLDKGSFALLNNPRGQANEVVSVVFDVFSADIIKRADNLEASVALMDFSVVDGTTTDTLYPKIMYVKESVETNKEDPFLFVKFENNPLDERADNALTVRMRHMEVIYHRGYVEAVYKFFKPPESQLESVEALLTAAGQTLEGFSKETRAGLEYALQSHKTIDIQMDMNAPVIIVPEDVTTSKCKHLIVDAGYISIESDLADKEAINSVALKKNQKYDDEDYKRLQTLMYDRFTLKLQDAQFVLGNDLELCRRAMTSRETNTLHLVERINIDLVVQNSIVPSVVSLARFKISGNLPTLQLNMSDFKYKSLMRLIDVALPRFGSEASTPIEESRPSRFPVTSGFFQPTETEYTVDDEGSVETHTEIKAQDEPADDPMLHQHTFELDFRVEQMKVVISKVNADDVERPIGDVSLDMFSLVFALAKFDMRADVKLRALSMNLIRANGGKPIQFMSSPDLDVTHNKDLLSVVYTRAQRESPEFNTVFEGIDQRVQVRISTFIFRAAPEPVISLYDFIMTTFVPKNDNPPLESNNSAAVVQTQGNNDSGKIAVGVDLESVQVVLVNGEASLATLSLSTANVSVLLWKSQLKVSGKLGSLSLTNDSAAFKKKDGHDFGRILSIEGDKLAEFNYQTYDPEEPGWNGIKSTVSLNVASLKLHFLEQPLHDIYFFVVKFARLKGLYDAATTAAIESAPQLDRMLFDISIQSPIVVVPFDALASQDTLVLRLGEITARNKYEADVSNIAAGLTGIQLISQMHYEEGISTLKIIDDIDVTADVTQAIGIDRTQNFDVPDTQVSVRISDVKLHLTQPQYVVLMGLAQSIPRVLAGAPEGYAQAESSASPGRNTPNDSKESRSVTPADLAPELVKSSDALIWPSVDLVVAIGAVKLHLYDEHATTTSNLKEHGIMRFALNQNELRFKQLSDSSGEAQVVFKSFTMANTRSGQSRFREIIPAAQHDRNQFMVLYTMAGGSSPSSLAVVTIDSPQVIFAMDPIFALVTFFTSHQSDQEPEHAAIEDVAQEEEQQDAPQSSFDFRLDLHDVSINLLENDTNPETQSLKLSIKQVMVSQQGVLAVNVDRLGMSLVTMGKESDSVRFLDDVDLTLSLDSRSSLSQQMTNIEVTAKPIVFRASYRDIILITSIVNKAIELSSQGSKPQDVHSASGRPGKPSHISSRRSSTRRTGTSKPVGKARVIASKEQLKGSFDGFRLVLIGDMHEQPMLHLKVKRFIVGAKDWTGELHATSTLATQISYWNLTNSHWEPLIDPWTFTMTASKKDASSGISLGLSARDCLDLNLSTTFAEMAVTSFNMWTKEGERVLQNARGSYAPYKIRNRTGSPIYVWSDDDGSGNNKENASVKVLSDDSVDWRFDDWKTLREHVTSSGQHSIGVQIVGQPWEQIRSVPVDREGEYTFPLRPRTEKYTNRLLCEVNVVDNVKVVTIRSTYKVQNMTLYPLEVTLVDDNGHPVHSLEKIVPGQEFALPIDGAVRHRIRIQPDQGFGYKWCPAIRWEDLVSTRRFTIRCPHNDPNEASFRFQAWVDTDHQGGTARFPKITVKLRAPIELENLLPYNLQYRVYDKDTDQNWRSYLRKGGVMPVHSVELGHLVLLNVELEDTVFAQSEFAIINTDVNSDFDTEKRLTLKDDRGRKLVLRLNYFRYPDSGGAFKVQISAPYVVVNKTGLPFFIRSIRTSRGSVQDAAGETRPDALALPTPYLLSHQADDGHDFSFRIGDSDWSHVLNVEAPTAESAVVIPSVKSKQDEVHIGVSWAEGLGKYKLSKVITLAPRFIIKNILGAPITFREHGVAPRDRSTINVGERCPLLALRSTQEKLLTIAYSGLNAHWSPPISIEDIGSVYFRLGSPGQDTVQLIRADVKIDGPTIFITFCVADEGYPFVIENGSDYSFTLAQRDTREEQANPTNKAAPTYTVKPHTSFPYAWDYPAAHGKKLVLGAGGTRRVIDIKEIGDLVPFKFYDGQRNCAVSLDVRADGHKQILSVTNYNPEYSLYRPKARSGSVPSVVRQDTVTSTEAFEAITEEDVPNFGFSVSFAGIGISLVNRKLVEVVYTSIKNFSFEYTSSSVAQTVNLALGHLQIDNQLHDAIFPVILQPSPIPQETGVAPLPTIQASVIWLNDDAHGVVFVKYCSVLLQALNVEADEDLLFAIYDLSQLQGVSWETNTEDVLIQYPGEIPEPQNTTGGADIYFEVLELQPIKLFLSFMRTESVSTEQRLNLQNPLAVVINAVTMAVGNVNDAPLELNSLAIKDMRLKVPELQSRIFYHYKQDVLRQLYRILGSADFIGNPVGLFTNVSSGVADIFYEPFNGVVMRGNQELGIGIAKGAASFVKKTVFGVSDSVTKFTSSVGKGLSAATFDSEYQAKRRLNQRRNKPRHAIYGVAAGGEALANSVASAMEGVVMKPIEGAESGGAFGFFKGVGKGMLGAVTKPVIGVFDLASNVSEGIRNTTTVFDRAERDRVRSPRLVPSDGVLVPYSTREAQGQYWMKDLNNGAYRKEKYVAHFNSPGSDNVALLTSSRVLSFWAKTLKLDWDLPFTEVQGVTVEDTGIRFAHKAGKAHDKFVFIPDKASQSWFFERVAVVVRTFNVKRRMDA</sequence>
<feature type="domain" description="Vacuolar protein sorting-associated protein 13 VPS13 adaptor binding" evidence="7">
    <location>
        <begin position="1859"/>
        <end position="2426"/>
    </location>
</feature>
<feature type="compositionally biased region" description="Polar residues" evidence="4">
    <location>
        <begin position="1328"/>
        <end position="1340"/>
    </location>
</feature>
<organism evidence="9 10">
    <name type="scientific">Cylindrobasidium torrendii FP15055 ss-10</name>
    <dbReference type="NCBI Taxonomy" id="1314674"/>
    <lineage>
        <taxon>Eukaryota</taxon>
        <taxon>Fungi</taxon>
        <taxon>Dikarya</taxon>
        <taxon>Basidiomycota</taxon>
        <taxon>Agaricomycotina</taxon>
        <taxon>Agaricomycetes</taxon>
        <taxon>Agaricomycetidae</taxon>
        <taxon>Agaricales</taxon>
        <taxon>Marasmiineae</taxon>
        <taxon>Physalacriaceae</taxon>
        <taxon>Cylindrobasidium</taxon>
    </lineage>
</organism>
<dbReference type="InterPro" id="IPR026847">
    <property type="entry name" value="VPS13"/>
</dbReference>